<name>A0A1X6N4Q9_9APHY</name>
<accession>A0A1X6N4Q9</accession>
<gene>
    <name evidence="1" type="ORF">POSPLADRAFT_1140283</name>
</gene>
<dbReference type="RefSeq" id="XP_024340423.1">
    <property type="nucleotide sequence ID" value="XM_024485151.1"/>
</dbReference>
<keyword evidence="2" id="KW-1185">Reference proteome</keyword>
<dbReference type="GeneID" id="36330100"/>
<dbReference type="AlphaFoldDB" id="A0A1X6N4Q9"/>
<dbReference type="OrthoDB" id="10296057at2759"/>
<sequence>MSRQESADAWHFEQRKHSRRQRLIGSWAYTLPVAELDDVHAFSPHIDLHVPLAAILAAQSEDGVQTRRPTSTGSVTYQALTIAMMGALRTWIHCGGVLRAQREDSRIVVDSRGDAFRGREGLRLCTGREEEATVSRFKLMLALSMEDPVGINKVAAFAGVVVGLSPEASEVIDEVAAFAGVALSVEASVVVNEVAALVKEGPIIWSEPPVVLETDGKEWPAMSIGVPPPERGQATGETQTKGAGGVRLVLTEAMGQEVKTEVPRVAEAGLYTGEDKGRLCALVHAQLVRAQHADTAPGAGESSWLCQWSLSCAVHCHPSNLIIP</sequence>
<dbReference type="EMBL" id="KZ110595">
    <property type="protein sequence ID" value="OSX63629.1"/>
    <property type="molecule type" value="Genomic_DNA"/>
</dbReference>
<protein>
    <submittedName>
        <fullName evidence="1">Uncharacterized protein</fullName>
    </submittedName>
</protein>
<proteinExistence type="predicted"/>
<evidence type="ECO:0000313" key="2">
    <source>
        <dbReference type="Proteomes" id="UP000194127"/>
    </source>
</evidence>
<evidence type="ECO:0000313" key="1">
    <source>
        <dbReference type="EMBL" id="OSX63629.1"/>
    </source>
</evidence>
<reference evidence="1 2" key="1">
    <citation type="submission" date="2017-04" db="EMBL/GenBank/DDBJ databases">
        <title>Genome Sequence of the Model Brown-Rot Fungus Postia placenta SB12.</title>
        <authorList>
            <consortium name="DOE Joint Genome Institute"/>
            <person name="Gaskell J."/>
            <person name="Kersten P."/>
            <person name="Larrondo L.F."/>
            <person name="Canessa P."/>
            <person name="Martinez D."/>
            <person name="Hibbett D."/>
            <person name="Schmoll M."/>
            <person name="Kubicek C.P."/>
            <person name="Martinez A.T."/>
            <person name="Yadav J."/>
            <person name="Master E."/>
            <person name="Magnuson J.K."/>
            <person name="James T."/>
            <person name="Yaver D."/>
            <person name="Berka R."/>
            <person name="Labutti K."/>
            <person name="Lipzen A."/>
            <person name="Aerts A."/>
            <person name="Barry K."/>
            <person name="Henrissat B."/>
            <person name="Blanchette R."/>
            <person name="Grigoriev I."/>
            <person name="Cullen D."/>
        </authorList>
    </citation>
    <scope>NUCLEOTIDE SEQUENCE [LARGE SCALE GENOMIC DNA]</scope>
    <source>
        <strain evidence="1 2">MAD-698-R-SB12</strain>
    </source>
</reference>
<organism evidence="1 2">
    <name type="scientific">Postia placenta MAD-698-R-SB12</name>
    <dbReference type="NCBI Taxonomy" id="670580"/>
    <lineage>
        <taxon>Eukaryota</taxon>
        <taxon>Fungi</taxon>
        <taxon>Dikarya</taxon>
        <taxon>Basidiomycota</taxon>
        <taxon>Agaricomycotina</taxon>
        <taxon>Agaricomycetes</taxon>
        <taxon>Polyporales</taxon>
        <taxon>Adustoporiaceae</taxon>
        <taxon>Rhodonia</taxon>
    </lineage>
</organism>
<dbReference type="Proteomes" id="UP000194127">
    <property type="component" value="Unassembled WGS sequence"/>
</dbReference>